<dbReference type="Pfam" id="PF13088">
    <property type="entry name" value="BNR_2"/>
    <property type="match status" value="1"/>
</dbReference>
<feature type="chain" id="PRO_5037616846" evidence="1">
    <location>
        <begin position="24"/>
        <end position="413"/>
    </location>
</feature>
<dbReference type="EMBL" id="CP073754">
    <property type="protein sequence ID" value="QWF70731.1"/>
    <property type="molecule type" value="Genomic_DNA"/>
</dbReference>
<keyword evidence="4" id="KW-1185">Reference proteome</keyword>
<proteinExistence type="predicted"/>
<evidence type="ECO:0000313" key="3">
    <source>
        <dbReference type="EMBL" id="QWF70731.1"/>
    </source>
</evidence>
<keyword evidence="1" id="KW-0732">Signal</keyword>
<keyword evidence="3" id="KW-0378">Hydrolase</keyword>
<dbReference type="Proteomes" id="UP000676649">
    <property type="component" value="Chromosome"/>
</dbReference>
<dbReference type="KEGG" id="mpad:KEF85_15630"/>
<dbReference type="GO" id="GO:0004308">
    <property type="term" value="F:exo-alpha-sialidase activity"/>
    <property type="evidence" value="ECO:0007669"/>
    <property type="project" value="UniProtKB-EC"/>
</dbReference>
<name>A0A975RA05_9GAMM</name>
<organism evidence="3 4">
    <name type="scientific">Methylomonas paludis</name>
    <dbReference type="NCBI Taxonomy" id="1173101"/>
    <lineage>
        <taxon>Bacteria</taxon>
        <taxon>Pseudomonadati</taxon>
        <taxon>Pseudomonadota</taxon>
        <taxon>Gammaproteobacteria</taxon>
        <taxon>Methylococcales</taxon>
        <taxon>Methylococcaceae</taxon>
        <taxon>Methylomonas</taxon>
    </lineage>
</organism>
<feature type="signal peptide" evidence="1">
    <location>
        <begin position="1"/>
        <end position="23"/>
    </location>
</feature>
<protein>
    <submittedName>
        <fullName evidence="3">Exo-alpha-sialidase</fullName>
        <ecNumber evidence="3">3.2.1.18</ecNumber>
    </submittedName>
</protein>
<dbReference type="CDD" id="cd15482">
    <property type="entry name" value="Sialidase_non-viral"/>
    <property type="match status" value="1"/>
</dbReference>
<dbReference type="AlphaFoldDB" id="A0A975RA05"/>
<dbReference type="InterPro" id="IPR036278">
    <property type="entry name" value="Sialidase_sf"/>
</dbReference>
<dbReference type="InterPro" id="IPR011040">
    <property type="entry name" value="Sialidase"/>
</dbReference>
<dbReference type="RefSeq" id="WP_215582146.1">
    <property type="nucleotide sequence ID" value="NZ_CP073754.1"/>
</dbReference>
<keyword evidence="3" id="KW-0326">Glycosidase</keyword>
<evidence type="ECO:0000259" key="2">
    <source>
        <dbReference type="Pfam" id="PF13088"/>
    </source>
</evidence>
<feature type="domain" description="Sialidase" evidence="2">
    <location>
        <begin position="80"/>
        <end position="262"/>
    </location>
</feature>
<evidence type="ECO:0000313" key="4">
    <source>
        <dbReference type="Proteomes" id="UP000676649"/>
    </source>
</evidence>
<gene>
    <name evidence="3" type="ORF">KEF85_15630</name>
</gene>
<reference evidence="3" key="1">
    <citation type="submission" date="2021-04" db="EMBL/GenBank/DDBJ databases">
        <title>Draft genome sequence data of methanotrophic Methylovulum sp. strain S1L and Methylomonas sp. strain S2AM isolated from boreal lake water columns.</title>
        <authorList>
            <person name="Rissanen A.J."/>
            <person name="Mangayil R."/>
            <person name="Svenning M.M."/>
            <person name="Khanongnuch R."/>
        </authorList>
    </citation>
    <scope>NUCLEOTIDE SEQUENCE</scope>
    <source>
        <strain evidence="3">S2AM</strain>
    </source>
</reference>
<evidence type="ECO:0000256" key="1">
    <source>
        <dbReference type="SAM" id="SignalP"/>
    </source>
</evidence>
<sequence length="413" mass="44112">MSALTLYKSTRLLLLAGLLSVCAACSEQGEPTLPATDLQIQVLNPLPAQALQQQNITGFDIYAEGPKLHAIFTAAAADPKHPFIGYLHSEDGGLHWSVPTEVGSQFNLAVESRQGNDIQLAVAGSTVLAVWQTTGELPGMGPLVAIYSLDGGISWQQGSNPGSSDTDQSHPDLIADVQGRFHLVWLDDRDENGYQGLRYARSSDAGGHWELAQTIDASSCSCCWNRLAVSATGQINVLYRDMQPRDMALAQSSDGGASWQRISNVGEFNWQFDGCPHNGGGLSQGPDGMLHSVVWTGADNQVGLYYLQSADNGKSWSRPMPLAAGTPAFHSDIAANGRNRLAGVWDALEPTGSTVLLADSKNQGGDWSPARQLSTPGTVASHPRIVATASGWLALWTEQSPQAAKQWRIAVIQ</sequence>
<dbReference type="Gene3D" id="2.120.10.10">
    <property type="match status" value="2"/>
</dbReference>
<dbReference type="EC" id="3.2.1.18" evidence="3"/>
<accession>A0A975RA05</accession>
<dbReference type="SUPFAM" id="SSF50939">
    <property type="entry name" value="Sialidases"/>
    <property type="match status" value="1"/>
</dbReference>